<proteinExistence type="predicted"/>
<accession>A0A1I4SM95</accession>
<keyword evidence="2" id="KW-1185">Reference proteome</keyword>
<organism evidence="1 2">
    <name type="scientific">Methylobacterium pseudosasicola</name>
    <dbReference type="NCBI Taxonomy" id="582667"/>
    <lineage>
        <taxon>Bacteria</taxon>
        <taxon>Pseudomonadati</taxon>
        <taxon>Pseudomonadota</taxon>
        <taxon>Alphaproteobacteria</taxon>
        <taxon>Hyphomicrobiales</taxon>
        <taxon>Methylobacteriaceae</taxon>
        <taxon>Methylobacterium</taxon>
    </lineage>
</organism>
<evidence type="ECO:0000313" key="2">
    <source>
        <dbReference type="Proteomes" id="UP000199048"/>
    </source>
</evidence>
<gene>
    <name evidence="1" type="ORF">SAMN05192568_104344</name>
</gene>
<dbReference type="AlphaFoldDB" id="A0A1I4SM95"/>
<sequence>MAAEVVRRKDCWLSIENMAAVAGVCRSTAKNAIREAVRLGPQTVEERKTTGFR</sequence>
<reference evidence="2" key="1">
    <citation type="submission" date="2016-10" db="EMBL/GenBank/DDBJ databases">
        <authorList>
            <person name="Varghese N."/>
            <person name="Submissions S."/>
        </authorList>
    </citation>
    <scope>NUCLEOTIDE SEQUENCE [LARGE SCALE GENOMIC DNA]</scope>
    <source>
        <strain evidence="2">BL36</strain>
    </source>
</reference>
<protein>
    <submittedName>
        <fullName evidence="1">Uncharacterized protein</fullName>
    </submittedName>
</protein>
<evidence type="ECO:0000313" key="1">
    <source>
        <dbReference type="EMBL" id="SFM65648.1"/>
    </source>
</evidence>
<name>A0A1I4SM95_9HYPH</name>
<dbReference type="EMBL" id="FOTK01000043">
    <property type="protein sequence ID" value="SFM65648.1"/>
    <property type="molecule type" value="Genomic_DNA"/>
</dbReference>
<dbReference type="Proteomes" id="UP000199048">
    <property type="component" value="Unassembled WGS sequence"/>
</dbReference>